<reference evidence="8" key="2">
    <citation type="journal article" date="2019" name="Int. J. Syst. Evol. Microbiol.">
        <title>The Global Catalogue of Microorganisms (GCM) 10K type strain sequencing project: providing services to taxonomists for standard genome sequencing and annotation.</title>
        <authorList>
            <consortium name="The Broad Institute Genomics Platform"/>
            <consortium name="The Broad Institute Genome Sequencing Center for Infectious Disease"/>
            <person name="Wu L."/>
            <person name="Ma J."/>
        </authorList>
    </citation>
    <scope>NUCLEOTIDE SEQUENCE [LARGE SCALE GENOMIC DNA]</scope>
    <source>
        <strain evidence="8">CGMCC 1.15931</strain>
    </source>
</reference>
<dbReference type="PANTHER" id="PTHR43391:SF14">
    <property type="entry name" value="DEHYDROGENASE_REDUCTASE SDR FAMILY PROTEIN 7-LIKE"/>
    <property type="match status" value="1"/>
</dbReference>
<comment type="similarity">
    <text evidence="1 4">Belongs to the short-chain dehydrogenases/reductases (SDR) family.</text>
</comment>
<dbReference type="RefSeq" id="WP_155470819.1">
    <property type="nucleotide sequence ID" value="NZ_BMKG01000019.1"/>
</dbReference>
<dbReference type="InterPro" id="IPR020904">
    <property type="entry name" value="Sc_DH/Rdtase_CS"/>
</dbReference>
<dbReference type="PROSITE" id="PS00061">
    <property type="entry name" value="ADH_SHORT"/>
    <property type="match status" value="1"/>
</dbReference>
<evidence type="ECO:0000313" key="5">
    <source>
        <dbReference type="EMBL" id="GGC14993.1"/>
    </source>
</evidence>
<gene>
    <name evidence="5" type="ORF">GCM10011572_40490</name>
    <name evidence="6" type="ORF">GM672_12290</name>
</gene>
<dbReference type="PRINTS" id="PR00080">
    <property type="entry name" value="SDRFAMILY"/>
</dbReference>
<accession>A0A6I3SY53</accession>
<dbReference type="InterPro" id="IPR002347">
    <property type="entry name" value="SDR_fam"/>
</dbReference>
<dbReference type="SUPFAM" id="SSF51735">
    <property type="entry name" value="NAD(P)-binding Rossmann-fold domains"/>
    <property type="match status" value="1"/>
</dbReference>
<dbReference type="InterPro" id="IPR036291">
    <property type="entry name" value="NAD(P)-bd_dom_sf"/>
</dbReference>
<keyword evidence="8" id="KW-1185">Reference proteome</keyword>
<reference evidence="5" key="1">
    <citation type="journal article" date="2014" name="Int. J. Syst. Evol. Microbiol.">
        <title>Complete genome of a new Firmicutes species belonging to the dominant human colonic microbiota ('Ruminococcus bicirculans') reveals two chromosomes and a selective capacity to utilize plant glucans.</title>
        <authorList>
            <consortium name="NISC Comparative Sequencing Program"/>
            <person name="Wegmann U."/>
            <person name="Louis P."/>
            <person name="Goesmann A."/>
            <person name="Henrissat B."/>
            <person name="Duncan S.H."/>
            <person name="Flint H.J."/>
        </authorList>
    </citation>
    <scope>NUCLEOTIDE SEQUENCE</scope>
    <source>
        <strain evidence="5">CGMCC 1.15931</strain>
    </source>
</reference>
<evidence type="ECO:0000256" key="3">
    <source>
        <dbReference type="ARBA" id="ARBA00023002"/>
    </source>
</evidence>
<dbReference type="Gene3D" id="3.40.50.720">
    <property type="entry name" value="NAD(P)-binding Rossmann-like Domain"/>
    <property type="match status" value="1"/>
</dbReference>
<evidence type="ECO:0000256" key="1">
    <source>
        <dbReference type="ARBA" id="ARBA00006484"/>
    </source>
</evidence>
<dbReference type="CDD" id="cd05233">
    <property type="entry name" value="SDR_c"/>
    <property type="match status" value="1"/>
</dbReference>
<name>A0A6I3SY53_9BURK</name>
<dbReference type="GO" id="GO:0016491">
    <property type="term" value="F:oxidoreductase activity"/>
    <property type="evidence" value="ECO:0007669"/>
    <property type="project" value="UniProtKB-KW"/>
</dbReference>
<dbReference type="OrthoDB" id="4690547at2"/>
<evidence type="ECO:0000313" key="6">
    <source>
        <dbReference type="EMBL" id="MTV53506.1"/>
    </source>
</evidence>
<reference evidence="6 7" key="3">
    <citation type="submission" date="2019-11" db="EMBL/GenBank/DDBJ databases">
        <title>Type strains purchased from KCTC, JCM and DSMZ.</title>
        <authorList>
            <person name="Lu H."/>
        </authorList>
    </citation>
    <scope>NUCLEOTIDE SEQUENCE [LARGE SCALE GENOMIC DNA]</scope>
    <source>
        <strain evidence="6 7">KCTC 52429</strain>
    </source>
</reference>
<dbReference type="AlphaFoldDB" id="A0A6I3SY53"/>
<dbReference type="Pfam" id="PF00106">
    <property type="entry name" value="adh_short"/>
    <property type="match status" value="1"/>
</dbReference>
<keyword evidence="2" id="KW-0521">NADP</keyword>
<evidence type="ECO:0000256" key="2">
    <source>
        <dbReference type="ARBA" id="ARBA00022857"/>
    </source>
</evidence>
<comment type="caution">
    <text evidence="6">The sequence shown here is derived from an EMBL/GenBank/DDBJ whole genome shotgun (WGS) entry which is preliminary data.</text>
</comment>
<dbReference type="NCBIfam" id="NF004196">
    <property type="entry name" value="PRK05650.1"/>
    <property type="match status" value="1"/>
</dbReference>
<proteinExistence type="inferred from homology"/>
<dbReference type="EMBL" id="WNKZ01000030">
    <property type="protein sequence ID" value="MTV53506.1"/>
    <property type="molecule type" value="Genomic_DNA"/>
</dbReference>
<organism evidence="6 7">
    <name type="scientific">Pseudoduganella buxea</name>
    <dbReference type="NCBI Taxonomy" id="1949069"/>
    <lineage>
        <taxon>Bacteria</taxon>
        <taxon>Pseudomonadati</taxon>
        <taxon>Pseudomonadota</taxon>
        <taxon>Betaproteobacteria</taxon>
        <taxon>Burkholderiales</taxon>
        <taxon>Oxalobacteraceae</taxon>
        <taxon>Telluria group</taxon>
        <taxon>Pseudoduganella</taxon>
    </lineage>
</organism>
<dbReference type="PRINTS" id="PR00081">
    <property type="entry name" value="GDHRDH"/>
</dbReference>
<evidence type="ECO:0000313" key="7">
    <source>
        <dbReference type="Proteomes" id="UP000430634"/>
    </source>
</evidence>
<evidence type="ECO:0000256" key="4">
    <source>
        <dbReference type="RuleBase" id="RU000363"/>
    </source>
</evidence>
<protein>
    <submittedName>
        <fullName evidence="6">SDR family oxidoreductase</fullName>
    </submittedName>
    <submittedName>
        <fullName evidence="5">Short chain dehydrogenase</fullName>
    </submittedName>
</protein>
<dbReference type="EMBL" id="BMKG01000019">
    <property type="protein sequence ID" value="GGC14993.1"/>
    <property type="molecule type" value="Genomic_DNA"/>
</dbReference>
<reference evidence="5" key="4">
    <citation type="submission" date="2024-05" db="EMBL/GenBank/DDBJ databases">
        <authorList>
            <person name="Sun Q."/>
            <person name="Zhou Y."/>
        </authorList>
    </citation>
    <scope>NUCLEOTIDE SEQUENCE</scope>
    <source>
        <strain evidence="5">CGMCC 1.15931</strain>
    </source>
</reference>
<evidence type="ECO:0000313" key="8">
    <source>
        <dbReference type="Proteomes" id="UP000622638"/>
    </source>
</evidence>
<dbReference type="Proteomes" id="UP000622638">
    <property type="component" value="Unassembled WGS sequence"/>
</dbReference>
<sequence length="278" mass="30079">MTNRIFITGGASGLGREIALRWARTGARVCIGDVHDARGATVLEEIRQAGGTGLFLHCDVTSTADLQAAANRLVTEWNGVDIVVNNAGVATAGTLDAEPIEQWEWILNINLLGVVRGCQAFAPLFRAQRRGYFVNIASMAGLVHPPGMGSYNASKAAVVAFSETLHLELANENIGVSVVCPSFFQTNLAESLRTTDPKAAANVQKLLRRGRVTAAQVADSIFNAVQVRQFLVLPHKDDRKTYLMKCYLPVRSYLQKMTKLTSKSFGRPRAVPDAPKGA</sequence>
<dbReference type="PANTHER" id="PTHR43391">
    <property type="entry name" value="RETINOL DEHYDROGENASE-RELATED"/>
    <property type="match status" value="1"/>
</dbReference>
<dbReference type="Proteomes" id="UP000430634">
    <property type="component" value="Unassembled WGS sequence"/>
</dbReference>
<keyword evidence="3" id="KW-0560">Oxidoreductase</keyword>